<dbReference type="Proteomes" id="UP000644699">
    <property type="component" value="Unassembled WGS sequence"/>
</dbReference>
<reference evidence="1" key="1">
    <citation type="journal article" date="2014" name="Int. J. Syst. Evol. Microbiol.">
        <title>Complete genome sequence of Corynebacterium casei LMG S-19264T (=DSM 44701T), isolated from a smear-ripened cheese.</title>
        <authorList>
            <consortium name="US DOE Joint Genome Institute (JGI-PGF)"/>
            <person name="Walter F."/>
            <person name="Albersmeier A."/>
            <person name="Kalinowski J."/>
            <person name="Ruckert C."/>
        </authorList>
    </citation>
    <scope>NUCLEOTIDE SEQUENCE</scope>
    <source>
        <strain evidence="1">CGMCC 1.15367</strain>
    </source>
</reference>
<keyword evidence="2" id="KW-1185">Reference proteome</keyword>
<protein>
    <submittedName>
        <fullName evidence="1">Uncharacterized protein</fullName>
    </submittedName>
</protein>
<dbReference type="EMBL" id="BMIQ01000014">
    <property type="protein sequence ID" value="GGE24450.1"/>
    <property type="molecule type" value="Genomic_DNA"/>
</dbReference>
<sequence>MPKHTRPEMAASVPLPRVFIDFDIQTSKEINKIAFKAENKNMPIAEKNGGNQVEEFP</sequence>
<accession>A0A917A3E5</accession>
<reference evidence="1" key="2">
    <citation type="submission" date="2020-09" db="EMBL/GenBank/DDBJ databases">
        <authorList>
            <person name="Sun Q."/>
            <person name="Zhou Y."/>
        </authorList>
    </citation>
    <scope>NUCLEOTIDE SEQUENCE</scope>
    <source>
        <strain evidence="1">CGMCC 1.15367</strain>
    </source>
</reference>
<gene>
    <name evidence="1" type="ORF">GCM10011390_49830</name>
</gene>
<name>A0A917A3E5_9HYPH</name>
<dbReference type="AlphaFoldDB" id="A0A917A3E5"/>
<proteinExistence type="predicted"/>
<evidence type="ECO:0000313" key="1">
    <source>
        <dbReference type="EMBL" id="GGE24450.1"/>
    </source>
</evidence>
<comment type="caution">
    <text evidence="1">The sequence shown here is derived from an EMBL/GenBank/DDBJ whole genome shotgun (WGS) entry which is preliminary data.</text>
</comment>
<evidence type="ECO:0000313" key="2">
    <source>
        <dbReference type="Proteomes" id="UP000644699"/>
    </source>
</evidence>
<organism evidence="1 2">
    <name type="scientific">Aureimonas endophytica</name>
    <dbReference type="NCBI Taxonomy" id="2027858"/>
    <lineage>
        <taxon>Bacteria</taxon>
        <taxon>Pseudomonadati</taxon>
        <taxon>Pseudomonadota</taxon>
        <taxon>Alphaproteobacteria</taxon>
        <taxon>Hyphomicrobiales</taxon>
        <taxon>Aurantimonadaceae</taxon>
        <taxon>Aureimonas</taxon>
    </lineage>
</organism>